<accession>A0ABW3AKS1</accession>
<dbReference type="Proteomes" id="UP001597055">
    <property type="component" value="Unassembled WGS sequence"/>
</dbReference>
<comment type="subunit">
    <text evidence="7">The Tat system comprises two distinct complexes: a TatABC complex, containing multiple copies of TatA, TatB and TatC subunits, and a separate TatA complex, containing only TatA subunits. Substrates initially bind to the TatABC complex, which probably triggers association of the separate TatA complex to form the active translocon.</text>
</comment>
<sequence>MSLGQHLVELRRRIMWAALALIVGMVVAFFITDPVIHLITEPLRVVAATEGEEAKVELMFSTVTAAFDLRLRMSFAIGLLISAPIWLWQIWAFIMPGLTRKEVRYTVGFLAAAIPLFFAGCAVGLVIMPHIVELMASFVPQGAASFYDAAYYYDFVFKLLIVVGVAFVLPVFLVALNVAGVMSGRAILKGWRVAVLISVVFSALATPAADVVSMLMLAGIMVVLFFAAAALSLLFDRRRARRDAAILPPETGA</sequence>
<dbReference type="EMBL" id="JBHTII010000002">
    <property type="protein sequence ID" value="MFD0791606.1"/>
    <property type="molecule type" value="Genomic_DNA"/>
</dbReference>
<feature type="transmembrane region" description="Helical" evidence="7">
    <location>
        <begin position="14"/>
        <end position="32"/>
    </location>
</feature>
<keyword evidence="3 7" id="KW-0653">Protein transport</keyword>
<evidence type="ECO:0000313" key="9">
    <source>
        <dbReference type="Proteomes" id="UP001597055"/>
    </source>
</evidence>
<comment type="similarity">
    <text evidence="7">Belongs to the TatC family.</text>
</comment>
<dbReference type="Pfam" id="PF00902">
    <property type="entry name" value="TatC"/>
    <property type="match status" value="1"/>
</dbReference>
<evidence type="ECO:0000256" key="6">
    <source>
        <dbReference type="ARBA" id="ARBA00023136"/>
    </source>
</evidence>
<evidence type="ECO:0000256" key="3">
    <source>
        <dbReference type="ARBA" id="ARBA00022927"/>
    </source>
</evidence>
<feature type="transmembrane region" description="Helical" evidence="7">
    <location>
        <begin position="107"/>
        <end position="132"/>
    </location>
</feature>
<dbReference type="PRINTS" id="PR01840">
    <property type="entry name" value="TATCFAMILY"/>
</dbReference>
<evidence type="ECO:0000313" key="8">
    <source>
        <dbReference type="EMBL" id="MFD0791606.1"/>
    </source>
</evidence>
<protein>
    <recommendedName>
        <fullName evidence="7">Sec-independent protein translocase protein TatC</fullName>
    </recommendedName>
</protein>
<dbReference type="NCBIfam" id="TIGR00945">
    <property type="entry name" value="tatC"/>
    <property type="match status" value="1"/>
</dbReference>
<keyword evidence="4 7" id="KW-1133">Transmembrane helix</keyword>
<proteinExistence type="inferred from homology"/>
<keyword evidence="7" id="KW-1003">Cell membrane</keyword>
<comment type="caution">
    <text evidence="8">The sequence shown here is derived from an EMBL/GenBank/DDBJ whole genome shotgun (WGS) entry which is preliminary data.</text>
</comment>
<reference evidence="9" key="1">
    <citation type="journal article" date="2019" name="Int. J. Syst. Evol. Microbiol.">
        <title>The Global Catalogue of Microorganisms (GCM) 10K type strain sequencing project: providing services to taxonomists for standard genome sequencing and annotation.</title>
        <authorList>
            <consortium name="The Broad Institute Genomics Platform"/>
            <consortium name="The Broad Institute Genome Sequencing Center for Infectious Disease"/>
            <person name="Wu L."/>
            <person name="Ma J."/>
        </authorList>
    </citation>
    <scope>NUCLEOTIDE SEQUENCE [LARGE SCALE GENOMIC DNA]</scope>
    <source>
        <strain evidence="9">CCUG 54523</strain>
    </source>
</reference>
<feature type="transmembrane region" description="Helical" evidence="7">
    <location>
        <begin position="191"/>
        <end position="209"/>
    </location>
</feature>
<dbReference type="PANTHER" id="PTHR30371">
    <property type="entry name" value="SEC-INDEPENDENT PROTEIN TRANSLOCASE PROTEIN TATC"/>
    <property type="match status" value="1"/>
</dbReference>
<evidence type="ECO:0000256" key="2">
    <source>
        <dbReference type="ARBA" id="ARBA00022692"/>
    </source>
</evidence>
<dbReference type="PANTHER" id="PTHR30371:SF0">
    <property type="entry name" value="SEC-INDEPENDENT PROTEIN TRANSLOCASE PROTEIN TATC, CHLOROPLASTIC-RELATED"/>
    <property type="match status" value="1"/>
</dbReference>
<keyword evidence="7" id="KW-0813">Transport</keyword>
<comment type="function">
    <text evidence="7">Part of the twin-arginine translocation (Tat) system that transports large folded proteins containing a characteristic twin-arginine motif in their signal peptide across membranes. Together with TatB, TatC is part of a receptor directly interacting with Tat signal peptides.</text>
</comment>
<keyword evidence="2 7" id="KW-0812">Transmembrane</keyword>
<comment type="subcellular location">
    <subcellularLocation>
        <location evidence="7">Cell membrane</location>
        <topology evidence="7">Multi-pass membrane protein</topology>
    </subcellularLocation>
    <subcellularLocation>
        <location evidence="1">Membrane</location>
        <topology evidence="1">Multi-pass membrane protein</topology>
    </subcellularLocation>
</comment>
<keyword evidence="6 7" id="KW-0472">Membrane</keyword>
<evidence type="ECO:0000256" key="4">
    <source>
        <dbReference type="ARBA" id="ARBA00022989"/>
    </source>
</evidence>
<feature type="transmembrane region" description="Helical" evidence="7">
    <location>
        <begin position="75"/>
        <end position="95"/>
    </location>
</feature>
<dbReference type="RefSeq" id="WP_204979359.1">
    <property type="nucleotide sequence ID" value="NZ_JBHTII010000002.1"/>
</dbReference>
<organism evidence="8 9">
    <name type="scientific">Microbacterium insulae</name>
    <dbReference type="NCBI Taxonomy" id="483014"/>
    <lineage>
        <taxon>Bacteria</taxon>
        <taxon>Bacillati</taxon>
        <taxon>Actinomycetota</taxon>
        <taxon>Actinomycetes</taxon>
        <taxon>Micrococcales</taxon>
        <taxon>Microbacteriaceae</taxon>
        <taxon>Microbacterium</taxon>
    </lineage>
</organism>
<keyword evidence="9" id="KW-1185">Reference proteome</keyword>
<evidence type="ECO:0000256" key="7">
    <source>
        <dbReference type="HAMAP-Rule" id="MF_00902"/>
    </source>
</evidence>
<keyword evidence="5 7" id="KW-0811">Translocation</keyword>
<feature type="transmembrane region" description="Helical" evidence="7">
    <location>
        <begin position="155"/>
        <end position="179"/>
    </location>
</feature>
<evidence type="ECO:0000256" key="1">
    <source>
        <dbReference type="ARBA" id="ARBA00004141"/>
    </source>
</evidence>
<name>A0ABW3AKS1_9MICO</name>
<dbReference type="HAMAP" id="MF_00902">
    <property type="entry name" value="TatC"/>
    <property type="match status" value="1"/>
</dbReference>
<feature type="transmembrane region" description="Helical" evidence="7">
    <location>
        <begin position="215"/>
        <end position="235"/>
    </location>
</feature>
<dbReference type="InterPro" id="IPR002033">
    <property type="entry name" value="TatC"/>
</dbReference>
<gene>
    <name evidence="7 8" type="primary">tatC</name>
    <name evidence="8" type="ORF">ACFQ0P_14495</name>
</gene>
<evidence type="ECO:0000256" key="5">
    <source>
        <dbReference type="ARBA" id="ARBA00023010"/>
    </source>
</evidence>